<dbReference type="Pfam" id="PF01008">
    <property type="entry name" value="IF-2B"/>
    <property type="match status" value="1"/>
</dbReference>
<evidence type="ECO:0000256" key="4">
    <source>
        <dbReference type="ARBA" id="ARBA00022540"/>
    </source>
</evidence>
<evidence type="ECO:0000313" key="11">
    <source>
        <dbReference type="EMBL" id="THD26663.1"/>
    </source>
</evidence>
<evidence type="ECO:0000256" key="5">
    <source>
        <dbReference type="ARBA" id="ARBA00022917"/>
    </source>
</evidence>
<dbReference type="InterPro" id="IPR000649">
    <property type="entry name" value="IF-2B-related"/>
</dbReference>
<dbReference type="PANTHER" id="PTHR10233">
    <property type="entry name" value="TRANSLATION INITIATION FACTOR EIF-2B"/>
    <property type="match status" value="1"/>
</dbReference>
<dbReference type="GO" id="GO:0003743">
    <property type="term" value="F:translation initiation factor activity"/>
    <property type="evidence" value="ECO:0007669"/>
    <property type="project" value="UniProtKB-KW"/>
</dbReference>
<comment type="similarity">
    <text evidence="2 9">Belongs to the eIF-2B alpha/beta/delta subunits family.</text>
</comment>
<feature type="compositionally biased region" description="Low complexity" evidence="10">
    <location>
        <begin position="1"/>
        <end position="13"/>
    </location>
</feature>
<evidence type="ECO:0000256" key="2">
    <source>
        <dbReference type="ARBA" id="ARBA00007251"/>
    </source>
</evidence>
<organism evidence="11 12">
    <name type="scientific">Fasciola hepatica</name>
    <name type="common">Liver fluke</name>
    <dbReference type="NCBI Taxonomy" id="6192"/>
    <lineage>
        <taxon>Eukaryota</taxon>
        <taxon>Metazoa</taxon>
        <taxon>Spiralia</taxon>
        <taxon>Lophotrochozoa</taxon>
        <taxon>Platyhelminthes</taxon>
        <taxon>Trematoda</taxon>
        <taxon>Digenea</taxon>
        <taxon>Plagiorchiida</taxon>
        <taxon>Echinostomata</taxon>
        <taxon>Echinostomatoidea</taxon>
        <taxon>Fasciolidae</taxon>
        <taxon>Fasciola</taxon>
    </lineage>
</organism>
<sequence length="541" mass="60339">MSEPQQQSKAQLRAQRRALQEAQRAAKQSSQKTQKERKPKVASDVTVDQKVVPGKTFSFTTLCPVQNITDKVTKSRDVFRGNTSLTEAVTYAHPQTKSHVPSRKQEAHRVHLFKHLREADKREDVIGTLGLGKHSPIHPCFLALGVNFDEGRVWGANDCCLRFLAACETLIRNHEPPKDNSTTTVNQSLYARNFGPILQKHVEFLDKCRPLGVTIQNTYQFIKQTLNQLDSVENWEECRTQLLSIIDEYRRTAIYLAREAIVERASESIRPGECICTFGYSSVVARILERAWKGLETHTAQSADEDLDLAGRLTLQDSNSLENPERDATRFSHGNEFQSEIACPKVRVPFSVLVIDSRPRFDGRKMLAHLTKAGIPCEYTHIAALPMLAHKVSLAIFGADALLNNGYVLAHIGTAQVANLISAISHAPTLVCAETYKFWERAHSDAFEYNELGDPDDIWRGPRGLMDDPNVGLPGCGPVWCAPAEPDLRNWRANAKLRLLNLVYDVLPPELVTAVVTEKGILPTTSVPVVLRVKQASSVAL</sequence>
<evidence type="ECO:0000313" key="12">
    <source>
        <dbReference type="Proteomes" id="UP000230066"/>
    </source>
</evidence>
<keyword evidence="5" id="KW-0648">Protein biosynthesis</keyword>
<keyword evidence="12" id="KW-1185">Reference proteome</keyword>
<dbReference type="InterPro" id="IPR037171">
    <property type="entry name" value="NagB/RpiA_transferase-like"/>
</dbReference>
<accession>A0A4E0RG52</accession>
<comment type="subunit">
    <text evidence="8">Component of the translation initiation factor 2B (eIF2B) complex which is a heterodecamer of two sets of five different subunits: alpha, beta, gamma, delta and epsilon. Subunits alpha, beta and delta comprise a regulatory subcomplex and subunits epsilon and gamma comprise a catalytic subcomplex. Within the complex, the hexameric regulatory complex resides at the center, with the two heterodimeric catalytic subcomplexes bound on opposite sides.</text>
</comment>
<evidence type="ECO:0000256" key="1">
    <source>
        <dbReference type="ARBA" id="ARBA00004514"/>
    </source>
</evidence>
<evidence type="ECO:0000256" key="3">
    <source>
        <dbReference type="ARBA" id="ARBA00022490"/>
    </source>
</evidence>
<reference evidence="11" key="1">
    <citation type="submission" date="2019-03" db="EMBL/GenBank/DDBJ databases">
        <title>Improved annotation for the trematode Fasciola hepatica.</title>
        <authorList>
            <person name="Choi Y.-J."/>
            <person name="Martin J."/>
            <person name="Mitreva M."/>
        </authorList>
    </citation>
    <scope>NUCLEOTIDE SEQUENCE [LARGE SCALE GENOMIC DNA]</scope>
</reference>
<dbReference type="EMBL" id="JXXN02000668">
    <property type="protein sequence ID" value="THD26663.1"/>
    <property type="molecule type" value="Genomic_DNA"/>
</dbReference>
<dbReference type="Proteomes" id="UP000230066">
    <property type="component" value="Unassembled WGS sequence"/>
</dbReference>
<dbReference type="Gene3D" id="3.40.50.10470">
    <property type="entry name" value="Translation initiation factor eif-2b, domain 2"/>
    <property type="match status" value="1"/>
</dbReference>
<evidence type="ECO:0000256" key="7">
    <source>
        <dbReference type="ARBA" id="ARBA00044356"/>
    </source>
</evidence>
<dbReference type="InterPro" id="IPR042529">
    <property type="entry name" value="IF_2B-like_C"/>
</dbReference>
<evidence type="ECO:0000256" key="6">
    <source>
        <dbReference type="ARBA" id="ARBA00044147"/>
    </source>
</evidence>
<comment type="subcellular location">
    <subcellularLocation>
        <location evidence="1">Cytoplasm</location>
        <location evidence="1">Cytosol</location>
    </subcellularLocation>
</comment>
<evidence type="ECO:0000256" key="10">
    <source>
        <dbReference type="SAM" id="MobiDB-lite"/>
    </source>
</evidence>
<dbReference type="PANTHER" id="PTHR10233:SF14">
    <property type="entry name" value="TRANSLATION INITIATION FACTOR EIF-2B SUBUNIT DELTA"/>
    <property type="match status" value="1"/>
</dbReference>
<keyword evidence="4 11" id="KW-0396">Initiation factor</keyword>
<dbReference type="AlphaFoldDB" id="A0A4E0RG52"/>
<evidence type="ECO:0000256" key="9">
    <source>
        <dbReference type="RuleBase" id="RU003814"/>
    </source>
</evidence>
<dbReference type="GO" id="GO:0005829">
    <property type="term" value="C:cytosol"/>
    <property type="evidence" value="ECO:0007669"/>
    <property type="project" value="UniProtKB-SubCell"/>
</dbReference>
<keyword evidence="3" id="KW-0963">Cytoplasm</keyword>
<dbReference type="SUPFAM" id="SSF100950">
    <property type="entry name" value="NagB/RpiA/CoA transferase-like"/>
    <property type="match status" value="1"/>
</dbReference>
<protein>
    <recommendedName>
        <fullName evidence="6">Translation initiation factor eIF2B subunit delta</fullName>
    </recommendedName>
    <alternativeName>
        <fullName evidence="7">eIF2B GDP-GTP exchange factor subunit delta</fullName>
    </alternativeName>
</protein>
<evidence type="ECO:0000256" key="8">
    <source>
        <dbReference type="ARBA" id="ARBA00046432"/>
    </source>
</evidence>
<proteinExistence type="inferred from homology"/>
<comment type="caution">
    <text evidence="11">The sequence shown here is derived from an EMBL/GenBank/DDBJ whole genome shotgun (WGS) entry which is preliminary data.</text>
</comment>
<feature type="region of interest" description="Disordered" evidence="10">
    <location>
        <begin position="1"/>
        <end position="46"/>
    </location>
</feature>
<name>A0A4E0RG52_FASHE</name>
<gene>
    <name evidence="11" type="ORF">D915_002561</name>
</gene>